<keyword evidence="1" id="KW-0812">Transmembrane</keyword>
<feature type="transmembrane region" description="Helical" evidence="1">
    <location>
        <begin position="67"/>
        <end position="86"/>
    </location>
</feature>
<keyword evidence="3" id="KW-1185">Reference proteome</keyword>
<accession>A0AAF0PCH9</accession>
<sequence length="122" mass="13008">MTAESRIDGDPVTWGFLLSCLGLAAIHLYLATLAPSVSPDDARQFLLIGAALLVGPAVYVTRYWHPVLYLLGAALAVYLGVLWLLSGTPYPLVGVLTGLVATAFVLLSLLLFVREQSPPVES</sequence>
<evidence type="ECO:0000313" key="2">
    <source>
        <dbReference type="EMBL" id="WMT06193.1"/>
    </source>
</evidence>
<evidence type="ECO:0000256" key="1">
    <source>
        <dbReference type="SAM" id="Phobius"/>
    </source>
</evidence>
<evidence type="ECO:0000313" key="3">
    <source>
        <dbReference type="Proteomes" id="UP001224926"/>
    </source>
</evidence>
<reference evidence="2 3" key="1">
    <citation type="submission" date="2022-07" db="EMBL/GenBank/DDBJ databases">
        <title>Two temperate virus in Haloterrigena jeotgali A29.</title>
        <authorList>
            <person name="Deng X."/>
        </authorList>
    </citation>
    <scope>NUCLEOTIDE SEQUENCE [LARGE SCALE GENOMIC DNA]</scope>
    <source>
        <strain evidence="2 3">A29</strain>
    </source>
</reference>
<feature type="transmembrane region" description="Helical" evidence="1">
    <location>
        <begin position="92"/>
        <end position="113"/>
    </location>
</feature>
<feature type="transmembrane region" description="Helical" evidence="1">
    <location>
        <begin position="12"/>
        <end position="30"/>
    </location>
</feature>
<keyword evidence="1" id="KW-0472">Membrane</keyword>
<name>A0AAF0PCH9_9EURY</name>
<proteinExistence type="predicted"/>
<dbReference type="GeneID" id="84214764"/>
<dbReference type="AlphaFoldDB" id="A0AAF0PCH9"/>
<dbReference type="RefSeq" id="WP_049965736.1">
    <property type="nucleotide sequence ID" value="NZ_CP101873.1"/>
</dbReference>
<feature type="transmembrane region" description="Helical" evidence="1">
    <location>
        <begin position="42"/>
        <end position="60"/>
    </location>
</feature>
<gene>
    <name evidence="2" type="ORF">NP511_12445</name>
</gene>
<dbReference type="EMBL" id="CP101873">
    <property type="protein sequence ID" value="WMT06193.1"/>
    <property type="molecule type" value="Genomic_DNA"/>
</dbReference>
<organism evidence="2 3">
    <name type="scientific">Natrinema thermotolerans</name>
    <dbReference type="NCBI Taxonomy" id="121872"/>
    <lineage>
        <taxon>Archaea</taxon>
        <taxon>Methanobacteriati</taxon>
        <taxon>Methanobacteriota</taxon>
        <taxon>Stenosarchaea group</taxon>
        <taxon>Halobacteria</taxon>
        <taxon>Halobacteriales</taxon>
        <taxon>Natrialbaceae</taxon>
        <taxon>Natrinema</taxon>
    </lineage>
</organism>
<protein>
    <submittedName>
        <fullName evidence="2">Uncharacterized protein</fullName>
    </submittedName>
</protein>
<dbReference type="Proteomes" id="UP001224926">
    <property type="component" value="Chromosome"/>
</dbReference>
<keyword evidence="1" id="KW-1133">Transmembrane helix</keyword>